<dbReference type="InterPro" id="IPR050083">
    <property type="entry name" value="HtpX_protease"/>
</dbReference>
<dbReference type="GO" id="GO:0005886">
    <property type="term" value="C:plasma membrane"/>
    <property type="evidence" value="ECO:0007669"/>
    <property type="project" value="UniProtKB-SubCell"/>
</dbReference>
<keyword evidence="11 12" id="KW-0472">Membrane</keyword>
<comment type="subcellular location">
    <subcellularLocation>
        <location evidence="1 12">Cell membrane</location>
        <topology evidence="1 12">Multi-pass membrane protein</topology>
    </subcellularLocation>
</comment>
<proteinExistence type="inferred from homology"/>
<feature type="binding site" evidence="12">
    <location>
        <position position="148"/>
    </location>
    <ligand>
        <name>Zn(2+)</name>
        <dbReference type="ChEBI" id="CHEBI:29105"/>
        <note>catalytic</note>
    </ligand>
</feature>
<keyword evidence="5 12" id="KW-0812">Transmembrane</keyword>
<evidence type="ECO:0000256" key="7">
    <source>
        <dbReference type="ARBA" id="ARBA00022801"/>
    </source>
</evidence>
<dbReference type="PANTHER" id="PTHR43221:SF1">
    <property type="entry name" value="PROTEASE HTPX"/>
    <property type="match status" value="1"/>
</dbReference>
<feature type="active site" evidence="12">
    <location>
        <position position="145"/>
    </location>
</feature>
<evidence type="ECO:0000313" key="14">
    <source>
        <dbReference type="EMBL" id="AKB42898.1"/>
    </source>
</evidence>
<dbReference type="PANTHER" id="PTHR43221">
    <property type="entry name" value="PROTEASE HTPX"/>
    <property type="match status" value="1"/>
</dbReference>
<evidence type="ECO:0000313" key="15">
    <source>
        <dbReference type="Proteomes" id="UP000033096"/>
    </source>
</evidence>
<evidence type="ECO:0000256" key="11">
    <source>
        <dbReference type="ARBA" id="ARBA00023136"/>
    </source>
</evidence>
<evidence type="ECO:0000256" key="3">
    <source>
        <dbReference type="ARBA" id="ARBA00022475"/>
    </source>
</evidence>
<dbReference type="GO" id="GO:0004222">
    <property type="term" value="F:metalloendopeptidase activity"/>
    <property type="evidence" value="ECO:0007669"/>
    <property type="project" value="UniProtKB-UniRule"/>
</dbReference>
<evidence type="ECO:0000256" key="8">
    <source>
        <dbReference type="ARBA" id="ARBA00022833"/>
    </source>
</evidence>
<evidence type="ECO:0000259" key="13">
    <source>
        <dbReference type="Pfam" id="PF01435"/>
    </source>
</evidence>
<evidence type="ECO:0000256" key="5">
    <source>
        <dbReference type="ARBA" id="ARBA00022692"/>
    </source>
</evidence>
<dbReference type="GO" id="GO:0006508">
    <property type="term" value="P:proteolysis"/>
    <property type="evidence" value="ECO:0007669"/>
    <property type="project" value="UniProtKB-KW"/>
</dbReference>
<dbReference type="KEGG" id="mvc:MSVAZ_0629"/>
<dbReference type="RefSeq" id="WP_048118036.1">
    <property type="nucleotide sequence ID" value="NZ_CP009520.1"/>
</dbReference>
<feature type="binding site" evidence="12">
    <location>
        <position position="221"/>
    </location>
    <ligand>
        <name>Zn(2+)</name>
        <dbReference type="ChEBI" id="CHEBI:29105"/>
        <note>catalytic</note>
    </ligand>
</feature>
<dbReference type="AlphaFoldDB" id="A0A0E3Q3N9"/>
<keyword evidence="7 12" id="KW-0378">Hydrolase</keyword>
<feature type="transmembrane region" description="Helical" evidence="12">
    <location>
        <begin position="192"/>
        <end position="212"/>
    </location>
</feature>
<keyword evidence="6 12" id="KW-0479">Metal-binding</keyword>
<dbReference type="EMBL" id="CP009520">
    <property type="protein sequence ID" value="AKB42898.1"/>
    <property type="molecule type" value="Genomic_DNA"/>
</dbReference>
<feature type="transmembrane region" description="Helical" evidence="12">
    <location>
        <begin position="12"/>
        <end position="31"/>
    </location>
</feature>
<evidence type="ECO:0000256" key="1">
    <source>
        <dbReference type="ARBA" id="ARBA00004651"/>
    </source>
</evidence>
<protein>
    <recommendedName>
        <fullName evidence="12">Protease HtpX homolog</fullName>
        <ecNumber evidence="12">3.4.24.-</ecNumber>
    </recommendedName>
</protein>
<keyword evidence="15" id="KW-1185">Reference proteome</keyword>
<dbReference type="Pfam" id="PF01435">
    <property type="entry name" value="Peptidase_M48"/>
    <property type="match status" value="1"/>
</dbReference>
<dbReference type="GeneID" id="24809009"/>
<reference evidence="14 15" key="1">
    <citation type="submission" date="2014-07" db="EMBL/GenBank/DDBJ databases">
        <title>Methanogenic archaea and the global carbon cycle.</title>
        <authorList>
            <person name="Henriksen J.R."/>
            <person name="Luke J."/>
            <person name="Reinhart S."/>
            <person name="Benedict M.N."/>
            <person name="Youngblut N.D."/>
            <person name="Metcalf M.E."/>
            <person name="Whitaker R.J."/>
            <person name="Metcalf W.W."/>
        </authorList>
    </citation>
    <scope>NUCLEOTIDE SEQUENCE [LARGE SCALE GENOMIC DNA]</scope>
    <source>
        <strain evidence="14 15">Z-761</strain>
    </source>
</reference>
<keyword evidence="3 12" id="KW-1003">Cell membrane</keyword>
<evidence type="ECO:0000256" key="6">
    <source>
        <dbReference type="ARBA" id="ARBA00022723"/>
    </source>
</evidence>
<feature type="transmembrane region" description="Helical" evidence="12">
    <location>
        <begin position="37"/>
        <end position="60"/>
    </location>
</feature>
<dbReference type="InterPro" id="IPR001915">
    <property type="entry name" value="Peptidase_M48"/>
</dbReference>
<keyword evidence="9 12" id="KW-1133">Transmembrane helix</keyword>
<evidence type="ECO:0000256" key="12">
    <source>
        <dbReference type="HAMAP-Rule" id="MF_00188"/>
    </source>
</evidence>
<evidence type="ECO:0000256" key="4">
    <source>
        <dbReference type="ARBA" id="ARBA00022670"/>
    </source>
</evidence>
<keyword evidence="4 12" id="KW-0645">Protease</keyword>
<evidence type="ECO:0000256" key="10">
    <source>
        <dbReference type="ARBA" id="ARBA00023049"/>
    </source>
</evidence>
<dbReference type="HOGENOM" id="CLU_042266_2_1_2"/>
<accession>A0A0E3Q3N9</accession>
<keyword evidence="10 12" id="KW-0482">Metalloprotease</keyword>
<feature type="transmembrane region" description="Helical" evidence="12">
    <location>
        <begin position="156"/>
        <end position="180"/>
    </location>
</feature>
<keyword evidence="14" id="KW-0346">Stress response</keyword>
<organism evidence="14 15">
    <name type="scientific">Methanosarcina vacuolata Z-761</name>
    <dbReference type="NCBI Taxonomy" id="1434123"/>
    <lineage>
        <taxon>Archaea</taxon>
        <taxon>Methanobacteriati</taxon>
        <taxon>Methanobacteriota</taxon>
        <taxon>Stenosarchaea group</taxon>
        <taxon>Methanomicrobia</taxon>
        <taxon>Methanosarcinales</taxon>
        <taxon>Methanosarcinaceae</taxon>
        <taxon>Methanosarcina</taxon>
    </lineage>
</organism>
<dbReference type="InterPro" id="IPR022919">
    <property type="entry name" value="Pept_M48_protease_HtpX"/>
</dbReference>
<gene>
    <name evidence="12" type="primary">htpX</name>
    <name evidence="14" type="ORF">MSVAZ_0629</name>
</gene>
<keyword evidence="8 12" id="KW-0862">Zinc</keyword>
<evidence type="ECO:0000256" key="9">
    <source>
        <dbReference type="ARBA" id="ARBA00022989"/>
    </source>
</evidence>
<sequence>MEEQIAANKRDSFILIGIVSIVLVTLGYVFAQIYDPSLVFVFLIIAVILSTLGTIASYWYSDKIVLAVTKTREPTPLENAHLSNVVEGLAIAAGIPAPRFVIIADEVNLNAFATGRDPEHAVLAVTSALLKTMNREELEGVIAHEMSHINNYDIRLASMIAVLVGIIVIASQIFLRSLWFSGGNRDRRDGNVIFIVIGVVLAILAPIFTQLIQLAVSRQREYLADSSGAYLTRNPMGLASALEKIKANNVNTKVNGAVSHLYFTNPFLSKNANSLFATHPPIDERIKRLKEM</sequence>
<dbReference type="Gene3D" id="3.30.2010.10">
    <property type="entry name" value="Metalloproteases ('zincins'), catalytic domain"/>
    <property type="match status" value="1"/>
</dbReference>
<dbReference type="Proteomes" id="UP000033096">
    <property type="component" value="Chromosome"/>
</dbReference>
<feature type="domain" description="Peptidase M48" evidence="13">
    <location>
        <begin position="76"/>
        <end position="291"/>
    </location>
</feature>
<dbReference type="PATRIC" id="fig|1434123.4.peg.709"/>
<dbReference type="HAMAP" id="MF_00188">
    <property type="entry name" value="Pept_M48_protease_HtpX"/>
    <property type="match status" value="1"/>
</dbReference>
<evidence type="ECO:0000256" key="2">
    <source>
        <dbReference type="ARBA" id="ARBA00009779"/>
    </source>
</evidence>
<dbReference type="STRING" id="1434123.MSVAZ_0629"/>
<dbReference type="GO" id="GO:0008270">
    <property type="term" value="F:zinc ion binding"/>
    <property type="evidence" value="ECO:0007669"/>
    <property type="project" value="UniProtKB-UniRule"/>
</dbReference>
<name>A0A0E3Q3N9_9EURY</name>
<feature type="binding site" evidence="12">
    <location>
        <position position="144"/>
    </location>
    <ligand>
        <name>Zn(2+)</name>
        <dbReference type="ChEBI" id="CHEBI:29105"/>
        <note>catalytic</note>
    </ligand>
</feature>
<comment type="similarity">
    <text evidence="2 12">Belongs to the peptidase M48B family.</text>
</comment>
<comment type="cofactor">
    <cofactor evidence="12">
        <name>Zn(2+)</name>
        <dbReference type="ChEBI" id="CHEBI:29105"/>
    </cofactor>
    <text evidence="12">Binds 1 zinc ion per subunit.</text>
</comment>
<dbReference type="CDD" id="cd07340">
    <property type="entry name" value="M48B_Htpx_like"/>
    <property type="match status" value="1"/>
</dbReference>
<dbReference type="EC" id="3.4.24.-" evidence="12"/>